<organism evidence="2 3">
    <name type="scientific">Spirosoma endophyticum</name>
    <dbReference type="NCBI Taxonomy" id="662367"/>
    <lineage>
        <taxon>Bacteria</taxon>
        <taxon>Pseudomonadati</taxon>
        <taxon>Bacteroidota</taxon>
        <taxon>Cytophagia</taxon>
        <taxon>Cytophagales</taxon>
        <taxon>Cytophagaceae</taxon>
        <taxon>Spirosoma</taxon>
    </lineage>
</organism>
<reference evidence="2 3" key="1">
    <citation type="submission" date="2016-10" db="EMBL/GenBank/DDBJ databases">
        <authorList>
            <person name="de Groot N.N."/>
        </authorList>
    </citation>
    <scope>NUCLEOTIDE SEQUENCE [LARGE SCALE GENOMIC DNA]</scope>
    <source>
        <strain evidence="2 3">DSM 26130</strain>
    </source>
</reference>
<evidence type="ECO:0000256" key="1">
    <source>
        <dbReference type="SAM" id="Phobius"/>
    </source>
</evidence>
<dbReference type="Proteomes" id="UP000198598">
    <property type="component" value="Unassembled WGS sequence"/>
</dbReference>
<name>A0A1I2HU67_9BACT</name>
<feature type="transmembrane region" description="Helical" evidence="1">
    <location>
        <begin position="39"/>
        <end position="61"/>
    </location>
</feature>
<proteinExistence type="predicted"/>
<evidence type="ECO:0000313" key="2">
    <source>
        <dbReference type="EMBL" id="SFF32287.1"/>
    </source>
</evidence>
<feature type="transmembrane region" description="Helical" evidence="1">
    <location>
        <begin position="67"/>
        <end position="85"/>
    </location>
</feature>
<feature type="transmembrane region" description="Helical" evidence="1">
    <location>
        <begin position="6"/>
        <end position="27"/>
    </location>
</feature>
<protein>
    <submittedName>
        <fullName evidence="2">Uncharacterized protein</fullName>
    </submittedName>
</protein>
<evidence type="ECO:0000313" key="3">
    <source>
        <dbReference type="Proteomes" id="UP000198598"/>
    </source>
</evidence>
<keyword evidence="1" id="KW-0812">Transmembrane</keyword>
<dbReference type="EMBL" id="FOLQ01000047">
    <property type="protein sequence ID" value="SFF32287.1"/>
    <property type="molecule type" value="Genomic_DNA"/>
</dbReference>
<keyword evidence="1" id="KW-0472">Membrane</keyword>
<keyword evidence="1" id="KW-1133">Transmembrane helix</keyword>
<accession>A0A1I2HU67</accession>
<gene>
    <name evidence="2" type="ORF">SAMN05216167_14713</name>
</gene>
<dbReference type="STRING" id="662367.SAMN05216167_14713"/>
<dbReference type="AlphaFoldDB" id="A0A1I2HU67"/>
<keyword evidence="3" id="KW-1185">Reference proteome</keyword>
<sequence length="126" mass="15066">MNLSDIALYTVYILFLCIFFFGSQMFSVDYVRAMGRIKYASFFKILEYIFLLVTFFLISVLLKFDGLFYYIVDALVFGFCSWLFVDHRKASRDILHRQFHKSAENKVNREVRRTILMVRESTYSDN</sequence>